<feature type="region of interest" description="Disordered" evidence="2">
    <location>
        <begin position="385"/>
        <end position="417"/>
    </location>
</feature>
<feature type="compositionally biased region" description="Basic residues" evidence="2">
    <location>
        <begin position="318"/>
        <end position="327"/>
    </location>
</feature>
<feature type="region of interest" description="Disordered" evidence="2">
    <location>
        <begin position="519"/>
        <end position="547"/>
    </location>
</feature>
<accession>A0ABP0AZF0</accession>
<reference evidence="3 4" key="1">
    <citation type="submission" date="2024-01" db="EMBL/GenBank/DDBJ databases">
        <authorList>
            <person name="Allen C."/>
            <person name="Tagirdzhanova G."/>
        </authorList>
    </citation>
    <scope>NUCLEOTIDE SEQUENCE [LARGE SCALE GENOMIC DNA]</scope>
</reference>
<feature type="region of interest" description="Disordered" evidence="2">
    <location>
        <begin position="301"/>
        <end position="355"/>
    </location>
</feature>
<name>A0ABP0AZF0_9PEZI</name>
<dbReference type="PANTHER" id="PTHR13465">
    <property type="entry name" value="UPF0183 PROTEIN"/>
    <property type="match status" value="1"/>
</dbReference>
<evidence type="ECO:0000313" key="3">
    <source>
        <dbReference type="EMBL" id="CAK7212582.1"/>
    </source>
</evidence>
<evidence type="ECO:0000256" key="2">
    <source>
        <dbReference type="SAM" id="MobiDB-lite"/>
    </source>
</evidence>
<dbReference type="Pfam" id="PF03676">
    <property type="entry name" value="PHAF1"/>
    <property type="match status" value="2"/>
</dbReference>
<comment type="similarity">
    <text evidence="1">Belongs to the PHAF1 family.</text>
</comment>
<gene>
    <name evidence="3" type="ORF">SBRCBS47491_001515</name>
</gene>
<feature type="compositionally biased region" description="Gly residues" evidence="2">
    <location>
        <begin position="524"/>
        <end position="539"/>
    </location>
</feature>
<dbReference type="InterPro" id="IPR039156">
    <property type="entry name" value="PHAF1/BROMI"/>
</dbReference>
<dbReference type="InterPro" id="IPR005373">
    <property type="entry name" value="PHAF1"/>
</dbReference>
<dbReference type="EMBL" id="CAWUHC010000008">
    <property type="protein sequence ID" value="CAK7212582.1"/>
    <property type="molecule type" value="Genomic_DNA"/>
</dbReference>
<evidence type="ECO:0000313" key="4">
    <source>
        <dbReference type="Proteomes" id="UP001642406"/>
    </source>
</evidence>
<keyword evidence="4" id="KW-1185">Reference proteome</keyword>
<organism evidence="3 4">
    <name type="scientific">Sporothrix bragantina</name>
    <dbReference type="NCBI Taxonomy" id="671064"/>
    <lineage>
        <taxon>Eukaryota</taxon>
        <taxon>Fungi</taxon>
        <taxon>Dikarya</taxon>
        <taxon>Ascomycota</taxon>
        <taxon>Pezizomycotina</taxon>
        <taxon>Sordariomycetes</taxon>
        <taxon>Sordariomycetidae</taxon>
        <taxon>Ophiostomatales</taxon>
        <taxon>Ophiostomataceae</taxon>
        <taxon>Sporothrix</taxon>
    </lineage>
</organism>
<proteinExistence type="inferred from homology"/>
<dbReference type="PANTHER" id="PTHR13465:SF2">
    <property type="entry name" value="PHAGOSOME ASSEMBLY FACTOR 1"/>
    <property type="match status" value="1"/>
</dbReference>
<sequence length="575" mass="62333">MSLFTAQLHPGRALGFLVLGASLHDILTRLKAEPQRFPKLDLTYSPTDPIRDPVILTLPANGLRLRFDGPEQRLRLIEVLDFAKNHIFFKEQNKDRDLVKPSSTEAGGVAGAAGAPAGPTFRHIYSRFLGPTYNGEFVPGDKNGSNGTYVLSYPGVAFTFPMARSAYLPDKDVMSLLSTPSNLAAISLAVFSGDSWAQARDNLWTEVLPAIKSFAPLAKGKDVAPDEVSLINIHGGGKLQLFRRWASPTRQSDAESGAASQPSSSFWITLGETTPQELVAELGPPDALYRKSDQRMYIHKIRTASSSRTRANGLGDQHRRHQSHSHGRRQDDTLTDTDQSSIPTASSDDDDGDEAIEDEFLTGNVSGECFFNYFYLGFDVLVSTPTTPSRPPPSQTDEAGGGADGEAGGHGSSNIAERPLKTEAPDRLVATKLVLHGNVPGSYPFNRHRRCRWSIAYLSPSTVNAETPFPQIVEQLHREWRSIYSSDEEARQRQRGMVLNRGWGDSPGSSIELLGGWEESQRGAGRGGGGAAGDGGGSTLRGVKGTEDSTTTLYGFPGLVFEVLRNGFVSALTVF</sequence>
<protein>
    <submittedName>
        <fullName evidence="3">Uncharacterized protein</fullName>
    </submittedName>
</protein>
<feature type="compositionally biased region" description="Gly residues" evidence="2">
    <location>
        <begin position="399"/>
        <end position="411"/>
    </location>
</feature>
<comment type="caution">
    <text evidence="3">The sequence shown here is derived from an EMBL/GenBank/DDBJ whole genome shotgun (WGS) entry which is preliminary data.</text>
</comment>
<evidence type="ECO:0000256" key="1">
    <source>
        <dbReference type="ARBA" id="ARBA00024339"/>
    </source>
</evidence>
<dbReference type="Proteomes" id="UP001642406">
    <property type="component" value="Unassembled WGS sequence"/>
</dbReference>